<dbReference type="SMART" id="SM00298">
    <property type="entry name" value="CHROMO"/>
    <property type="match status" value="1"/>
</dbReference>
<evidence type="ECO:0000313" key="3">
    <source>
        <dbReference type="Proteomes" id="UP000504603"/>
    </source>
</evidence>
<evidence type="ECO:0000259" key="2">
    <source>
        <dbReference type="PROSITE" id="PS50994"/>
    </source>
</evidence>
<dbReference type="GO" id="GO:0015074">
    <property type="term" value="P:DNA integration"/>
    <property type="evidence" value="ECO:0007669"/>
    <property type="project" value="InterPro"/>
</dbReference>
<keyword evidence="3" id="KW-1185">Reference proteome</keyword>
<dbReference type="SUPFAM" id="SSF53098">
    <property type="entry name" value="Ribonuclease H-like"/>
    <property type="match status" value="1"/>
</dbReference>
<gene>
    <name evidence="4" type="primary">LOC111017468</name>
</gene>
<dbReference type="Gene3D" id="3.30.420.10">
    <property type="entry name" value="Ribonuclease H-like superfamily/Ribonuclease H"/>
    <property type="match status" value="1"/>
</dbReference>
<feature type="domain" description="Chromo" evidence="1">
    <location>
        <begin position="257"/>
        <end position="321"/>
    </location>
</feature>
<dbReference type="InterPro" id="IPR016197">
    <property type="entry name" value="Chromo-like_dom_sf"/>
</dbReference>
<dbReference type="InterPro" id="IPR000953">
    <property type="entry name" value="Chromo/chromo_shadow_dom"/>
</dbReference>
<dbReference type="RefSeq" id="XP_022148918.1">
    <property type="nucleotide sequence ID" value="XM_022293226.1"/>
</dbReference>
<dbReference type="PROSITE" id="PS50013">
    <property type="entry name" value="CHROMO_2"/>
    <property type="match status" value="1"/>
</dbReference>
<feature type="domain" description="Integrase catalytic" evidence="2">
    <location>
        <begin position="83"/>
        <end position="148"/>
    </location>
</feature>
<dbReference type="Gene3D" id="2.40.50.40">
    <property type="match status" value="1"/>
</dbReference>
<dbReference type="Pfam" id="PF00385">
    <property type="entry name" value="Chromo"/>
    <property type="match status" value="1"/>
</dbReference>
<dbReference type="InterPro" id="IPR001584">
    <property type="entry name" value="Integrase_cat-core"/>
</dbReference>
<dbReference type="InterPro" id="IPR023780">
    <property type="entry name" value="Chromo_domain"/>
</dbReference>
<dbReference type="Proteomes" id="UP000504603">
    <property type="component" value="Unplaced"/>
</dbReference>
<sequence>MEGPVLGIADVTRPFEVETDESDFVLGGVLLQDGHLIAYETIKENLQNDPAAQAIIQLANEGKTRQFWVENDILFTKESNLNISSSYHPQTNGQTKRFNSVLEEYLRHFIDARQKNWIQMLDVAQLCFNCQKSTTTGRTPFEIVCGRQPVLPHVVDHPYVGKSPQAYNFTKEWCQSIEVAQAYLEKASKHMKKWADKKRRPLEFQAGYQVLVKLRPEQLRFQVIHVSNLKPYHQDTVDPTRNEITRPAIMLTNKVDKEVESILAERTRRVESPRRDIQEFLVKWKGLPDEEIRWEHTEDLKTTVAAIEEFEQRRLTGTSTI</sequence>
<dbReference type="InterPro" id="IPR043502">
    <property type="entry name" value="DNA/RNA_pol_sf"/>
</dbReference>
<dbReference type="SUPFAM" id="SSF56672">
    <property type="entry name" value="DNA/RNA polymerases"/>
    <property type="match status" value="1"/>
</dbReference>
<dbReference type="InterPro" id="IPR036397">
    <property type="entry name" value="RNaseH_sf"/>
</dbReference>
<dbReference type="PROSITE" id="PS50994">
    <property type="entry name" value="INTEGRASE"/>
    <property type="match status" value="1"/>
</dbReference>
<dbReference type="CDD" id="cd00024">
    <property type="entry name" value="CD_CSD"/>
    <property type="match status" value="1"/>
</dbReference>
<dbReference type="InterPro" id="IPR050951">
    <property type="entry name" value="Retrovirus_Pol_polyprotein"/>
</dbReference>
<dbReference type="PANTHER" id="PTHR37984:SF5">
    <property type="entry name" value="PROTEIN NYNRIN-LIKE"/>
    <property type="match status" value="1"/>
</dbReference>
<protein>
    <submittedName>
        <fullName evidence="4">Uncharacterized protein LOC111017468</fullName>
    </submittedName>
</protein>
<dbReference type="KEGG" id="mcha:111017468"/>
<reference evidence="4" key="1">
    <citation type="submission" date="2025-08" db="UniProtKB">
        <authorList>
            <consortium name="RefSeq"/>
        </authorList>
    </citation>
    <scope>IDENTIFICATION</scope>
    <source>
        <strain evidence="4">OHB3-1</strain>
    </source>
</reference>
<dbReference type="PANTHER" id="PTHR37984">
    <property type="entry name" value="PROTEIN CBG26694"/>
    <property type="match status" value="1"/>
</dbReference>
<dbReference type="GO" id="GO:0003676">
    <property type="term" value="F:nucleic acid binding"/>
    <property type="evidence" value="ECO:0007669"/>
    <property type="project" value="InterPro"/>
</dbReference>
<proteinExistence type="predicted"/>
<evidence type="ECO:0000259" key="1">
    <source>
        <dbReference type="PROSITE" id="PS50013"/>
    </source>
</evidence>
<dbReference type="SUPFAM" id="SSF54160">
    <property type="entry name" value="Chromo domain-like"/>
    <property type="match status" value="1"/>
</dbReference>
<dbReference type="OrthoDB" id="1718394at2759"/>
<accession>A0A6J1D5E5</accession>
<dbReference type="AlphaFoldDB" id="A0A6J1D5E5"/>
<evidence type="ECO:0000313" key="4">
    <source>
        <dbReference type="RefSeq" id="XP_022148918.1"/>
    </source>
</evidence>
<dbReference type="GeneID" id="111017468"/>
<dbReference type="InterPro" id="IPR012337">
    <property type="entry name" value="RNaseH-like_sf"/>
</dbReference>
<name>A0A6J1D5E5_MOMCH</name>
<organism evidence="3 4">
    <name type="scientific">Momordica charantia</name>
    <name type="common">Bitter gourd</name>
    <name type="synonym">Balsam pear</name>
    <dbReference type="NCBI Taxonomy" id="3673"/>
    <lineage>
        <taxon>Eukaryota</taxon>
        <taxon>Viridiplantae</taxon>
        <taxon>Streptophyta</taxon>
        <taxon>Embryophyta</taxon>
        <taxon>Tracheophyta</taxon>
        <taxon>Spermatophyta</taxon>
        <taxon>Magnoliopsida</taxon>
        <taxon>eudicotyledons</taxon>
        <taxon>Gunneridae</taxon>
        <taxon>Pentapetalae</taxon>
        <taxon>rosids</taxon>
        <taxon>fabids</taxon>
        <taxon>Cucurbitales</taxon>
        <taxon>Cucurbitaceae</taxon>
        <taxon>Momordiceae</taxon>
        <taxon>Momordica</taxon>
    </lineage>
</organism>